<name>A0ABR2LXD0_9ASPA</name>
<organism evidence="2 3">
    <name type="scientific">Platanthera guangdongensis</name>
    <dbReference type="NCBI Taxonomy" id="2320717"/>
    <lineage>
        <taxon>Eukaryota</taxon>
        <taxon>Viridiplantae</taxon>
        <taxon>Streptophyta</taxon>
        <taxon>Embryophyta</taxon>
        <taxon>Tracheophyta</taxon>
        <taxon>Spermatophyta</taxon>
        <taxon>Magnoliopsida</taxon>
        <taxon>Liliopsida</taxon>
        <taxon>Asparagales</taxon>
        <taxon>Orchidaceae</taxon>
        <taxon>Orchidoideae</taxon>
        <taxon>Orchideae</taxon>
        <taxon>Orchidinae</taxon>
        <taxon>Platanthera</taxon>
    </lineage>
</organism>
<keyword evidence="3" id="KW-1185">Reference proteome</keyword>
<feature type="region of interest" description="Disordered" evidence="1">
    <location>
        <begin position="1"/>
        <end position="20"/>
    </location>
</feature>
<reference evidence="2 3" key="1">
    <citation type="journal article" date="2022" name="Nat. Plants">
        <title>Genomes of leafy and leafless Platanthera orchids illuminate the evolution of mycoheterotrophy.</title>
        <authorList>
            <person name="Li M.H."/>
            <person name="Liu K.W."/>
            <person name="Li Z."/>
            <person name="Lu H.C."/>
            <person name="Ye Q.L."/>
            <person name="Zhang D."/>
            <person name="Wang J.Y."/>
            <person name="Li Y.F."/>
            <person name="Zhong Z.M."/>
            <person name="Liu X."/>
            <person name="Yu X."/>
            <person name="Liu D.K."/>
            <person name="Tu X.D."/>
            <person name="Liu B."/>
            <person name="Hao Y."/>
            <person name="Liao X.Y."/>
            <person name="Jiang Y.T."/>
            <person name="Sun W.H."/>
            <person name="Chen J."/>
            <person name="Chen Y.Q."/>
            <person name="Ai Y."/>
            <person name="Zhai J.W."/>
            <person name="Wu S.S."/>
            <person name="Zhou Z."/>
            <person name="Hsiao Y.Y."/>
            <person name="Wu W.L."/>
            <person name="Chen Y.Y."/>
            <person name="Lin Y.F."/>
            <person name="Hsu J.L."/>
            <person name="Li C.Y."/>
            <person name="Wang Z.W."/>
            <person name="Zhao X."/>
            <person name="Zhong W.Y."/>
            <person name="Ma X.K."/>
            <person name="Ma L."/>
            <person name="Huang J."/>
            <person name="Chen G.Z."/>
            <person name="Huang M.Z."/>
            <person name="Huang L."/>
            <person name="Peng D.H."/>
            <person name="Luo Y.B."/>
            <person name="Zou S.Q."/>
            <person name="Chen S.P."/>
            <person name="Lan S."/>
            <person name="Tsai W.C."/>
            <person name="Van de Peer Y."/>
            <person name="Liu Z.J."/>
        </authorList>
    </citation>
    <scope>NUCLEOTIDE SEQUENCE [LARGE SCALE GENOMIC DNA]</scope>
    <source>
        <strain evidence="2">Lor288</strain>
    </source>
</reference>
<sequence length="300" mass="33060">MNIPMVKGQSHASDGSTEKSVADDLSPSFASLTFVLHYGVDQSLFNCINNHEFDAFGFGVGLIYVRRNFRCQSGNVGNLSLAISTLSLEEEPPASKEPHGLEAALRMTNMIHNAREEHYLWSTPSSTVSTVLLPHTDRVSPALLRLHEDQTTRHHRRKPSRPTAVVHAIVTKPHHRRKTSLRPLHSCMSSPPRPTCINSNTDASNKAKPESDPLNSTTGGRNHESDVNPTTSSPPRPLEIHSCKTGGYFLQDRWICREFQAREERETTPTAPAPAHDVAPPIATSGVVKWIESATSKSRG</sequence>
<gene>
    <name evidence="2" type="ORF">KSP40_PGU009267</name>
</gene>
<proteinExistence type="predicted"/>
<evidence type="ECO:0000256" key="1">
    <source>
        <dbReference type="SAM" id="MobiDB-lite"/>
    </source>
</evidence>
<evidence type="ECO:0000313" key="2">
    <source>
        <dbReference type="EMBL" id="KAK8953058.1"/>
    </source>
</evidence>
<feature type="region of interest" description="Disordered" evidence="1">
    <location>
        <begin position="172"/>
        <end position="240"/>
    </location>
</feature>
<dbReference type="Proteomes" id="UP001412067">
    <property type="component" value="Unassembled WGS sequence"/>
</dbReference>
<evidence type="ECO:0000313" key="3">
    <source>
        <dbReference type="Proteomes" id="UP001412067"/>
    </source>
</evidence>
<comment type="caution">
    <text evidence="2">The sequence shown here is derived from an EMBL/GenBank/DDBJ whole genome shotgun (WGS) entry which is preliminary data.</text>
</comment>
<protein>
    <submittedName>
        <fullName evidence="2">Uncharacterized protein</fullName>
    </submittedName>
</protein>
<accession>A0ABR2LXD0</accession>
<dbReference type="EMBL" id="JBBWWR010000014">
    <property type="protein sequence ID" value="KAK8953058.1"/>
    <property type="molecule type" value="Genomic_DNA"/>
</dbReference>